<dbReference type="Pfam" id="PF04055">
    <property type="entry name" value="Radical_SAM"/>
    <property type="match status" value="1"/>
</dbReference>
<dbReference type="InterPro" id="IPR013785">
    <property type="entry name" value="Aldolase_TIM"/>
</dbReference>
<dbReference type="CDD" id="cd01335">
    <property type="entry name" value="Radical_SAM"/>
    <property type="match status" value="1"/>
</dbReference>
<gene>
    <name evidence="8" type="ORF">JBF11_07885</name>
</gene>
<dbReference type="InterPro" id="IPR032432">
    <property type="entry name" value="Radical_SAM_C"/>
</dbReference>
<keyword evidence="3" id="KW-0949">S-adenosyl-L-methionine</keyword>
<dbReference type="Gene3D" id="3.20.20.70">
    <property type="entry name" value="Aldolase class I"/>
    <property type="match status" value="1"/>
</dbReference>
<dbReference type="EMBL" id="CP065938">
    <property type="protein sequence ID" value="UWX05364.1"/>
    <property type="molecule type" value="Genomic_DNA"/>
</dbReference>
<protein>
    <submittedName>
        <fullName evidence="8">Radical SAM protein</fullName>
    </submittedName>
</protein>
<keyword evidence="4" id="KW-0479">Metal-binding</keyword>
<dbReference type="InterPro" id="IPR058240">
    <property type="entry name" value="rSAM_sf"/>
</dbReference>
<dbReference type="Pfam" id="PF16199">
    <property type="entry name" value="Radical_SAM_C"/>
    <property type="match status" value="1"/>
</dbReference>
<evidence type="ECO:0000313" key="8">
    <source>
        <dbReference type="EMBL" id="UWX05364.1"/>
    </source>
</evidence>
<dbReference type="SUPFAM" id="SSF102114">
    <property type="entry name" value="Radical SAM enzymes"/>
    <property type="match status" value="1"/>
</dbReference>
<name>A0ABY5Y1A3_9BACT</name>
<reference evidence="8" key="1">
    <citation type="submission" date="2020-12" db="EMBL/GenBank/DDBJ databases">
        <title>Taurinivorans muris gen. nov., sp. nov., fundamental and realized metabolic niche of a ubiquitous sulfidogenic bacterium in the murine intestine.</title>
        <authorList>
            <person name="Ye H."/>
            <person name="Hanson B.T."/>
            <person name="Loy A."/>
        </authorList>
    </citation>
    <scope>NUCLEOTIDE SEQUENCE</scope>
    <source>
        <strain evidence="8">LT0009</strain>
    </source>
</reference>
<dbReference type="PROSITE" id="PS51918">
    <property type="entry name" value="RADICAL_SAM"/>
    <property type="match status" value="1"/>
</dbReference>
<evidence type="ECO:0000259" key="7">
    <source>
        <dbReference type="PROSITE" id="PS51918"/>
    </source>
</evidence>
<dbReference type="InterPro" id="IPR006638">
    <property type="entry name" value="Elp3/MiaA/NifB-like_rSAM"/>
</dbReference>
<feature type="domain" description="Radical SAM core" evidence="7">
    <location>
        <begin position="11"/>
        <end position="257"/>
    </location>
</feature>
<dbReference type="InterPro" id="IPR039661">
    <property type="entry name" value="ELP3"/>
</dbReference>
<evidence type="ECO:0000256" key="3">
    <source>
        <dbReference type="ARBA" id="ARBA00022691"/>
    </source>
</evidence>
<dbReference type="InterPro" id="IPR007197">
    <property type="entry name" value="rSAM"/>
</dbReference>
<keyword evidence="6" id="KW-0411">Iron-sulfur</keyword>
<evidence type="ECO:0000256" key="1">
    <source>
        <dbReference type="ARBA" id="ARBA00001966"/>
    </source>
</evidence>
<comment type="cofactor">
    <cofactor evidence="1">
        <name>[4Fe-4S] cluster</name>
        <dbReference type="ChEBI" id="CHEBI:49883"/>
    </cofactor>
</comment>
<evidence type="ECO:0000256" key="6">
    <source>
        <dbReference type="ARBA" id="ARBA00023014"/>
    </source>
</evidence>
<sequence length="371" mass="41606">MDFYRKSFDAKLNRGKIFPVFIPFAGCPFQCIFCSQETQTGKGEQSVFTAIKKAEKDFPIFLEQVKASRKDETQENVIDIAFYGGTFTAVPEQDFALCLDFFRSCKKLAQNHAVTVSGRCSTRPDALAPERLEQLKNAGIDLIELGIQSFDDTVLLKSKRGYCAKQAAFACRQVLGLGFKLGIQLMAGLPAQDQNIFLNDVRKALDLTPRCLRYYPCLVPGGTGLAALFQRKEYVPWTNEMCIETLGTALHEAWLAKIPVIRLTVAPEQAFDENLLAGPRHPALGSDILSFALYILIKKAVSDLKTSWLQNSKSPLPASAHAIHKILIPARYQGCFFGTKNRHKNIYAELLPLEKFVFDDTLQREIEIIRQ</sequence>
<dbReference type="SFLD" id="SFLDG01086">
    <property type="entry name" value="elongater_protein-like"/>
    <property type="match status" value="1"/>
</dbReference>
<dbReference type="RefSeq" id="WP_334314940.1">
    <property type="nucleotide sequence ID" value="NZ_CP065938.1"/>
</dbReference>
<proteinExistence type="predicted"/>
<dbReference type="PANTHER" id="PTHR11135:SF0">
    <property type="entry name" value="ELONGATOR COMPLEX PROTEIN 3"/>
    <property type="match status" value="1"/>
</dbReference>
<evidence type="ECO:0000256" key="4">
    <source>
        <dbReference type="ARBA" id="ARBA00022723"/>
    </source>
</evidence>
<keyword evidence="5" id="KW-0408">Iron</keyword>
<dbReference type="SFLD" id="SFLDS00029">
    <property type="entry name" value="Radical_SAM"/>
    <property type="match status" value="1"/>
</dbReference>
<dbReference type="SMART" id="SM00729">
    <property type="entry name" value="Elp3"/>
    <property type="match status" value="1"/>
</dbReference>
<evidence type="ECO:0000256" key="5">
    <source>
        <dbReference type="ARBA" id="ARBA00023004"/>
    </source>
</evidence>
<evidence type="ECO:0000256" key="2">
    <source>
        <dbReference type="ARBA" id="ARBA00022485"/>
    </source>
</evidence>
<accession>A0ABY5Y1A3</accession>
<keyword evidence="2" id="KW-0004">4Fe-4S</keyword>
<evidence type="ECO:0000313" key="9">
    <source>
        <dbReference type="Proteomes" id="UP001058120"/>
    </source>
</evidence>
<dbReference type="PANTHER" id="PTHR11135">
    <property type="entry name" value="HISTONE ACETYLTRANSFERASE-RELATED"/>
    <property type="match status" value="1"/>
</dbReference>
<keyword evidence="9" id="KW-1185">Reference proteome</keyword>
<organism evidence="8 9">
    <name type="scientific">Taurinivorans muris</name>
    <dbReference type="NCBI Taxonomy" id="2787751"/>
    <lineage>
        <taxon>Bacteria</taxon>
        <taxon>Pseudomonadati</taxon>
        <taxon>Thermodesulfobacteriota</taxon>
        <taxon>Desulfovibrionia</taxon>
        <taxon>Desulfovibrionales</taxon>
        <taxon>Desulfovibrionaceae</taxon>
        <taxon>Taurinivorans</taxon>
    </lineage>
</organism>
<dbReference type="Proteomes" id="UP001058120">
    <property type="component" value="Chromosome"/>
</dbReference>